<dbReference type="GO" id="GO:0003677">
    <property type="term" value="F:DNA binding"/>
    <property type="evidence" value="ECO:0007669"/>
    <property type="project" value="InterPro"/>
</dbReference>
<dbReference type="Proteomes" id="UP000317835">
    <property type="component" value="Chromosome"/>
</dbReference>
<dbReference type="RefSeq" id="WP_145271456.1">
    <property type="nucleotide sequence ID" value="NZ_CP036426.1"/>
</dbReference>
<proteinExistence type="predicted"/>
<organism evidence="3 4">
    <name type="scientific">Tautonia plasticadhaerens</name>
    <dbReference type="NCBI Taxonomy" id="2527974"/>
    <lineage>
        <taxon>Bacteria</taxon>
        <taxon>Pseudomonadati</taxon>
        <taxon>Planctomycetota</taxon>
        <taxon>Planctomycetia</taxon>
        <taxon>Isosphaerales</taxon>
        <taxon>Isosphaeraceae</taxon>
        <taxon>Tautonia</taxon>
    </lineage>
</organism>
<evidence type="ECO:0000313" key="4">
    <source>
        <dbReference type="Proteomes" id="UP000317835"/>
    </source>
</evidence>
<dbReference type="InterPro" id="IPR051698">
    <property type="entry name" value="Transposase_11-like"/>
</dbReference>
<dbReference type="AlphaFoldDB" id="A0A518H4D6"/>
<feature type="domain" description="Transposase IS4-like" evidence="1">
    <location>
        <begin position="105"/>
        <end position="344"/>
    </location>
</feature>
<accession>A0A518H4D6</accession>
<dbReference type="GO" id="GO:0006313">
    <property type="term" value="P:DNA transposition"/>
    <property type="evidence" value="ECO:0007669"/>
    <property type="project" value="InterPro"/>
</dbReference>
<dbReference type="Pfam" id="PF13808">
    <property type="entry name" value="DDE_Tnp_1_assoc"/>
    <property type="match status" value="1"/>
</dbReference>
<dbReference type="GO" id="GO:0004803">
    <property type="term" value="F:transposase activity"/>
    <property type="evidence" value="ECO:0007669"/>
    <property type="project" value="InterPro"/>
</dbReference>
<dbReference type="EMBL" id="CP036426">
    <property type="protein sequence ID" value="QDV35710.1"/>
    <property type="molecule type" value="Genomic_DNA"/>
</dbReference>
<protein>
    <submittedName>
        <fullName evidence="3">Transposase DDE domain protein</fullName>
    </submittedName>
</protein>
<sequence length="379" mass="43132">MTAAQELSIAHHFAELTDPRIDRSRLHELLDIIAIAICAVVAGAASWDDIEDFGNAKLAWLSTFLDLPNGIPSHDTFRRLFERLDPDEFQRGFLGWIEALHEATERQVVAIDGKALRRSFDRARGKSALHMVHAWATANHLLLGQVAVDEKSNEITAIPGLLEMLSIAGAIVTIDAMGCQKEIARTIRGRKADYVLALKANHEHLFEQVVAFWDGVSPRLMRGPEIGYHREWSEGHGRDEFRRYWATSDLSRLKGREEWEGLRSVVMIEAERFIGDKLSVETRYYLSSLENDAKLLNEAVRSHWAVENSLHWVLDVTFDEDRSRIRKENAPENFGLLRRLALCLLKKESTSRRSIKGKRLQAAWDDGYLQRVLCGNAEN</sequence>
<dbReference type="InterPro" id="IPR032806">
    <property type="entry name" value="YbfD_N"/>
</dbReference>
<dbReference type="Pfam" id="PF01609">
    <property type="entry name" value="DDE_Tnp_1"/>
    <property type="match status" value="1"/>
</dbReference>
<gene>
    <name evidence="3" type="ORF">ElP_36150</name>
</gene>
<dbReference type="PANTHER" id="PTHR30298:SF0">
    <property type="entry name" value="PROTEIN YBFL-RELATED"/>
    <property type="match status" value="1"/>
</dbReference>
<keyword evidence="4" id="KW-1185">Reference proteome</keyword>
<evidence type="ECO:0000259" key="2">
    <source>
        <dbReference type="Pfam" id="PF13808"/>
    </source>
</evidence>
<dbReference type="InterPro" id="IPR047647">
    <property type="entry name" value="ISAs1_transpos"/>
</dbReference>
<dbReference type="NCBIfam" id="NF033564">
    <property type="entry name" value="transpos_ISAs1"/>
    <property type="match status" value="1"/>
</dbReference>
<name>A0A518H4D6_9BACT</name>
<feature type="domain" description="H repeat-associated protein N-terminal" evidence="2">
    <location>
        <begin position="11"/>
        <end position="97"/>
    </location>
</feature>
<reference evidence="3 4" key="1">
    <citation type="submission" date="2019-02" db="EMBL/GenBank/DDBJ databases">
        <title>Deep-cultivation of Planctomycetes and their phenomic and genomic characterization uncovers novel biology.</title>
        <authorList>
            <person name="Wiegand S."/>
            <person name="Jogler M."/>
            <person name="Boedeker C."/>
            <person name="Pinto D."/>
            <person name="Vollmers J."/>
            <person name="Rivas-Marin E."/>
            <person name="Kohn T."/>
            <person name="Peeters S.H."/>
            <person name="Heuer A."/>
            <person name="Rast P."/>
            <person name="Oberbeckmann S."/>
            <person name="Bunk B."/>
            <person name="Jeske O."/>
            <person name="Meyerdierks A."/>
            <person name="Storesund J.E."/>
            <person name="Kallscheuer N."/>
            <person name="Luecker S."/>
            <person name="Lage O.M."/>
            <person name="Pohl T."/>
            <person name="Merkel B.J."/>
            <person name="Hornburger P."/>
            <person name="Mueller R.-W."/>
            <person name="Bruemmer F."/>
            <person name="Labrenz M."/>
            <person name="Spormann A.M."/>
            <person name="Op den Camp H."/>
            <person name="Overmann J."/>
            <person name="Amann R."/>
            <person name="Jetten M.S.M."/>
            <person name="Mascher T."/>
            <person name="Medema M.H."/>
            <person name="Devos D.P."/>
            <person name="Kaster A.-K."/>
            <person name="Ovreas L."/>
            <person name="Rohde M."/>
            <person name="Galperin M.Y."/>
            <person name="Jogler C."/>
        </authorList>
    </citation>
    <scope>NUCLEOTIDE SEQUENCE [LARGE SCALE GENOMIC DNA]</scope>
    <source>
        <strain evidence="3 4">ElP</strain>
    </source>
</reference>
<dbReference type="OrthoDB" id="291219at2"/>
<evidence type="ECO:0000313" key="3">
    <source>
        <dbReference type="EMBL" id="QDV35710.1"/>
    </source>
</evidence>
<evidence type="ECO:0000259" key="1">
    <source>
        <dbReference type="Pfam" id="PF01609"/>
    </source>
</evidence>
<dbReference type="PANTHER" id="PTHR30298">
    <property type="entry name" value="H REPEAT-ASSOCIATED PREDICTED TRANSPOSASE"/>
    <property type="match status" value="1"/>
</dbReference>
<dbReference type="KEGG" id="tpla:ElP_36150"/>
<dbReference type="InterPro" id="IPR002559">
    <property type="entry name" value="Transposase_11"/>
</dbReference>